<comment type="caution">
    <text evidence="1">The sequence shown here is derived from an EMBL/GenBank/DDBJ whole genome shotgun (WGS) entry which is preliminary data.</text>
</comment>
<accession>A0AAD7FWY8</accession>
<dbReference type="EMBL" id="JARKIF010000003">
    <property type="protein sequence ID" value="KAJ7643939.1"/>
    <property type="molecule type" value="Genomic_DNA"/>
</dbReference>
<sequence>MALCTGVYTLPVELLSRVFVLGAEEQHTDSPFLLRPDEDTVLATSADFQLLVSHVCRHWRHVALHISCLWTCLHFREPAHIERAEAFLSRTTTNHSLDILVDTVSPDDHIPGVTLCREEMRTIFALITPHVGRWRAFHLKVRSDECKLIARENLSSCGPAPRLETLQLYHFEDYRTAQNLYIATYRQPVVIFDNDLPSLKNVSLIGVNLPWKAPFLQHLHALELALHPDNIRPPFDAWDTILRRSPHLRQLRLHYSGPKAADELDSKICVPELLELHLTDLDPDHLARLLRTLELPRLATLSLDLPEQDFTNVVEIFATTPSLPIASLHTLRITALECAPAALTALLRALVGLSVLELDFARVRDPNAICNAMLETIEVHSCDCTESRRVPVLPRLKEARLFGLGGERIRRLIVFRERFAAVEGCGCGCASEELAVTPLFTVRGRGGKDSILDQLVREGRVVCEEDEGDAEGDEESEEEE</sequence>
<evidence type="ECO:0000313" key="2">
    <source>
        <dbReference type="Proteomes" id="UP001221142"/>
    </source>
</evidence>
<organism evidence="1 2">
    <name type="scientific">Roridomyces roridus</name>
    <dbReference type="NCBI Taxonomy" id="1738132"/>
    <lineage>
        <taxon>Eukaryota</taxon>
        <taxon>Fungi</taxon>
        <taxon>Dikarya</taxon>
        <taxon>Basidiomycota</taxon>
        <taxon>Agaricomycotina</taxon>
        <taxon>Agaricomycetes</taxon>
        <taxon>Agaricomycetidae</taxon>
        <taxon>Agaricales</taxon>
        <taxon>Marasmiineae</taxon>
        <taxon>Mycenaceae</taxon>
        <taxon>Roridomyces</taxon>
    </lineage>
</organism>
<evidence type="ECO:0000313" key="1">
    <source>
        <dbReference type="EMBL" id="KAJ7643939.1"/>
    </source>
</evidence>
<reference evidence="1" key="1">
    <citation type="submission" date="2023-03" db="EMBL/GenBank/DDBJ databases">
        <title>Massive genome expansion in bonnet fungi (Mycena s.s.) driven by repeated elements and novel gene families across ecological guilds.</title>
        <authorList>
            <consortium name="Lawrence Berkeley National Laboratory"/>
            <person name="Harder C.B."/>
            <person name="Miyauchi S."/>
            <person name="Viragh M."/>
            <person name="Kuo A."/>
            <person name="Thoen E."/>
            <person name="Andreopoulos B."/>
            <person name="Lu D."/>
            <person name="Skrede I."/>
            <person name="Drula E."/>
            <person name="Henrissat B."/>
            <person name="Morin E."/>
            <person name="Kohler A."/>
            <person name="Barry K."/>
            <person name="LaButti K."/>
            <person name="Morin E."/>
            <person name="Salamov A."/>
            <person name="Lipzen A."/>
            <person name="Mereny Z."/>
            <person name="Hegedus B."/>
            <person name="Baldrian P."/>
            <person name="Stursova M."/>
            <person name="Weitz H."/>
            <person name="Taylor A."/>
            <person name="Grigoriev I.V."/>
            <person name="Nagy L.G."/>
            <person name="Martin F."/>
            <person name="Kauserud H."/>
        </authorList>
    </citation>
    <scope>NUCLEOTIDE SEQUENCE</scope>
    <source>
        <strain evidence="1">9284</strain>
    </source>
</reference>
<keyword evidence="2" id="KW-1185">Reference proteome</keyword>
<dbReference type="InterPro" id="IPR032675">
    <property type="entry name" value="LRR_dom_sf"/>
</dbReference>
<name>A0AAD7FWY8_9AGAR</name>
<protein>
    <recommendedName>
        <fullName evidence="3">F-box domain-containing protein</fullName>
    </recommendedName>
</protein>
<dbReference type="AlphaFoldDB" id="A0AAD7FWY8"/>
<proteinExistence type="predicted"/>
<evidence type="ECO:0008006" key="3">
    <source>
        <dbReference type="Google" id="ProtNLM"/>
    </source>
</evidence>
<gene>
    <name evidence="1" type="ORF">FB45DRAFT_1114428</name>
</gene>
<dbReference type="Proteomes" id="UP001221142">
    <property type="component" value="Unassembled WGS sequence"/>
</dbReference>
<dbReference type="Gene3D" id="3.80.10.10">
    <property type="entry name" value="Ribonuclease Inhibitor"/>
    <property type="match status" value="1"/>
</dbReference>